<organism evidence="3 4">
    <name type="scientific">Thioalkalivibrio denitrificans</name>
    <dbReference type="NCBI Taxonomy" id="108003"/>
    <lineage>
        <taxon>Bacteria</taxon>
        <taxon>Pseudomonadati</taxon>
        <taxon>Pseudomonadota</taxon>
        <taxon>Gammaproteobacteria</taxon>
        <taxon>Chromatiales</taxon>
        <taxon>Ectothiorhodospiraceae</taxon>
        <taxon>Thioalkalivibrio</taxon>
    </lineage>
</organism>
<name>A0A1V3ND43_9GAMM</name>
<reference evidence="3 4" key="1">
    <citation type="submission" date="2017-02" db="EMBL/GenBank/DDBJ databases">
        <title>Genomic diversity within the haloalkaliphilic genus Thioalkalivibrio.</title>
        <authorList>
            <person name="Ahn A.-C."/>
            <person name="Meier-Kolthoff J."/>
            <person name="Overmars L."/>
            <person name="Richter M."/>
            <person name="Woyke T."/>
            <person name="Sorokin D.Y."/>
            <person name="Muyzer G."/>
        </authorList>
    </citation>
    <scope>NUCLEOTIDE SEQUENCE [LARGE SCALE GENOMIC DNA]</scope>
    <source>
        <strain evidence="3 4">ALJD</strain>
    </source>
</reference>
<feature type="domain" description="Glycosyltransferase subfamily 4-like N-terminal" evidence="2">
    <location>
        <begin position="11"/>
        <end position="174"/>
    </location>
</feature>
<feature type="domain" description="Glycosyl transferase family 1" evidence="1">
    <location>
        <begin position="191"/>
        <end position="336"/>
    </location>
</feature>
<dbReference type="CDD" id="cd03811">
    <property type="entry name" value="GT4_GT28_WabH-like"/>
    <property type="match status" value="1"/>
</dbReference>
<proteinExistence type="predicted"/>
<dbReference type="InterPro" id="IPR001296">
    <property type="entry name" value="Glyco_trans_1"/>
</dbReference>
<dbReference type="Pfam" id="PF00534">
    <property type="entry name" value="Glycos_transf_1"/>
    <property type="match status" value="1"/>
</dbReference>
<evidence type="ECO:0000259" key="2">
    <source>
        <dbReference type="Pfam" id="PF13439"/>
    </source>
</evidence>
<dbReference type="InterPro" id="IPR028098">
    <property type="entry name" value="Glyco_trans_4-like_N"/>
</dbReference>
<dbReference type="PANTHER" id="PTHR12526">
    <property type="entry name" value="GLYCOSYLTRANSFERASE"/>
    <property type="match status" value="1"/>
</dbReference>
<sequence length="367" mass="40153">MVLFGDFVTSGGLERVLANMIPVWSAAGHCIEVVTFRNGTLFYPNEVGSHVSHHHLGTRGRLATLFALWRHLGKRPADAVLSCTHAANVVLCALKWLPDTHAHRVISVTNPYGQSRKNRSASQRRRKFREVRRFYPHADAVIAISEGVRNDLTNTIGLRGAVIKTIPNAVVTERTLELAREPVSHPWLDHHERPVIISAGRLAQQKDYPTLLRALARLHQRLEARLIILGEGPEREALERLINEIGLKGAVDLPGFVDNPYAWMARADLFVLSSAWEGFGNVLAEALSLGVPAVSTDCPGGPRDILGGGRHGVLVPVGDDHALASAMEEVLLHPADHRVDSSACRRFTAEHAAAEYLRAFGIPAHGG</sequence>
<dbReference type="PANTHER" id="PTHR12526:SF630">
    <property type="entry name" value="GLYCOSYLTRANSFERASE"/>
    <property type="match status" value="1"/>
</dbReference>
<evidence type="ECO:0000313" key="4">
    <source>
        <dbReference type="Proteomes" id="UP000189462"/>
    </source>
</evidence>
<evidence type="ECO:0000313" key="3">
    <source>
        <dbReference type="EMBL" id="OOG23019.1"/>
    </source>
</evidence>
<accession>A0A1V3ND43</accession>
<dbReference type="Proteomes" id="UP000189462">
    <property type="component" value="Unassembled WGS sequence"/>
</dbReference>
<evidence type="ECO:0000259" key="1">
    <source>
        <dbReference type="Pfam" id="PF00534"/>
    </source>
</evidence>
<comment type="caution">
    <text evidence="3">The sequence shown here is derived from an EMBL/GenBank/DDBJ whole genome shotgun (WGS) entry which is preliminary data.</text>
</comment>
<protein>
    <recommendedName>
        <fullName evidence="5">Glycosyl transferase</fullName>
    </recommendedName>
</protein>
<dbReference type="EMBL" id="MVBK01000080">
    <property type="protein sequence ID" value="OOG23019.1"/>
    <property type="molecule type" value="Genomic_DNA"/>
</dbReference>
<dbReference type="Gene3D" id="3.40.50.2000">
    <property type="entry name" value="Glycogen Phosphorylase B"/>
    <property type="match status" value="2"/>
</dbReference>
<dbReference type="GO" id="GO:0016757">
    <property type="term" value="F:glycosyltransferase activity"/>
    <property type="evidence" value="ECO:0007669"/>
    <property type="project" value="UniProtKB-ARBA"/>
</dbReference>
<keyword evidence="4" id="KW-1185">Reference proteome</keyword>
<dbReference type="AlphaFoldDB" id="A0A1V3ND43"/>
<evidence type="ECO:0008006" key="5">
    <source>
        <dbReference type="Google" id="ProtNLM"/>
    </source>
</evidence>
<dbReference type="STRING" id="108003.B1C78_12845"/>
<dbReference type="Pfam" id="PF13439">
    <property type="entry name" value="Glyco_transf_4"/>
    <property type="match status" value="1"/>
</dbReference>
<gene>
    <name evidence="3" type="ORF">B1C78_12845</name>
</gene>
<dbReference type="SUPFAM" id="SSF53756">
    <property type="entry name" value="UDP-Glycosyltransferase/glycogen phosphorylase"/>
    <property type="match status" value="1"/>
</dbReference>